<keyword evidence="5" id="KW-1185">Reference proteome</keyword>
<dbReference type="EMBL" id="JBHSLL010000025">
    <property type="protein sequence ID" value="MFC5386062.1"/>
    <property type="molecule type" value="Genomic_DNA"/>
</dbReference>
<dbReference type="Gene3D" id="3.30.60.30">
    <property type="match status" value="2"/>
</dbReference>
<comment type="caution">
    <text evidence="4">The sequence shown here is derived from an EMBL/GenBank/DDBJ whole genome shotgun (WGS) entry which is preliminary data.</text>
</comment>
<evidence type="ECO:0000256" key="2">
    <source>
        <dbReference type="SAM" id="SignalP"/>
    </source>
</evidence>
<dbReference type="Proteomes" id="UP001596016">
    <property type="component" value="Unassembled WGS sequence"/>
</dbReference>
<keyword evidence="2" id="KW-0732">Signal</keyword>
<dbReference type="SUPFAM" id="SSF100895">
    <property type="entry name" value="Kazal-type serine protease inhibitors"/>
    <property type="match status" value="2"/>
</dbReference>
<dbReference type="PANTHER" id="PTHR21131:SF0">
    <property type="entry name" value="GEO10195P1-RELATED"/>
    <property type="match status" value="1"/>
</dbReference>
<feature type="region of interest" description="Disordered" evidence="1">
    <location>
        <begin position="78"/>
        <end position="119"/>
    </location>
</feature>
<proteinExistence type="predicted"/>
<gene>
    <name evidence="4" type="ORF">ACFPLB_08800</name>
</gene>
<feature type="chain" id="PRO_5045298958" evidence="2">
    <location>
        <begin position="23"/>
        <end position="158"/>
    </location>
</feature>
<dbReference type="Pfam" id="PF00050">
    <property type="entry name" value="Kazal_1"/>
    <property type="match status" value="1"/>
</dbReference>
<accession>A0ABW0GWK7</accession>
<dbReference type="Pfam" id="PF07648">
    <property type="entry name" value="Kazal_2"/>
    <property type="match status" value="1"/>
</dbReference>
<keyword evidence="4" id="KW-0646">Protease inhibitor</keyword>
<feature type="signal peptide" evidence="2">
    <location>
        <begin position="1"/>
        <end position="22"/>
    </location>
</feature>
<evidence type="ECO:0000256" key="1">
    <source>
        <dbReference type="SAM" id="MobiDB-lite"/>
    </source>
</evidence>
<dbReference type="PROSITE" id="PS51257">
    <property type="entry name" value="PROKAR_LIPOPROTEIN"/>
    <property type="match status" value="1"/>
</dbReference>
<evidence type="ECO:0000259" key="3">
    <source>
        <dbReference type="PROSITE" id="PS51465"/>
    </source>
</evidence>
<dbReference type="SMART" id="SM00280">
    <property type="entry name" value="KAZAL"/>
    <property type="match status" value="2"/>
</dbReference>
<name>A0ABW0GWK7_9HYPH</name>
<keyword evidence="4" id="KW-0722">Serine protease inhibitor</keyword>
<feature type="domain" description="Kazal-like" evidence="3">
    <location>
        <begin position="119"/>
        <end position="158"/>
    </location>
</feature>
<reference evidence="5" key="1">
    <citation type="journal article" date="2019" name="Int. J. Syst. Evol. Microbiol.">
        <title>The Global Catalogue of Microorganisms (GCM) 10K type strain sequencing project: providing services to taxonomists for standard genome sequencing and annotation.</title>
        <authorList>
            <consortium name="The Broad Institute Genomics Platform"/>
            <consortium name="The Broad Institute Genome Sequencing Center for Infectious Disease"/>
            <person name="Wu L."/>
            <person name="Ma J."/>
        </authorList>
    </citation>
    <scope>NUCLEOTIDE SEQUENCE [LARGE SCALE GENOMIC DNA]</scope>
    <source>
        <strain evidence="5">CGMCC 4.1415</strain>
    </source>
</reference>
<dbReference type="CDD" id="cd00104">
    <property type="entry name" value="KAZAL_FS"/>
    <property type="match status" value="2"/>
</dbReference>
<protein>
    <submittedName>
        <fullName evidence="4">Kazal-type serine protease inhibitor domain-containing protein</fullName>
    </submittedName>
</protein>
<sequence length="158" mass="17062">MKFRNVFLAGAALLLSSGFLTACVVDEGPGYRPPPPRPRPPAQACTREYAPVCGVRGSDSRTFANSCQARASNYRISHEGACRSSGNRPDTNRPGANKPGWGHQPGSRPGQRPNRSKQACTREYAPVCASSRGQLRTFPNSCEARAAEWRIVSNGACR</sequence>
<dbReference type="PROSITE" id="PS51465">
    <property type="entry name" value="KAZAL_2"/>
    <property type="match status" value="2"/>
</dbReference>
<evidence type="ECO:0000313" key="5">
    <source>
        <dbReference type="Proteomes" id="UP001596016"/>
    </source>
</evidence>
<evidence type="ECO:0000313" key="4">
    <source>
        <dbReference type="EMBL" id="MFC5386062.1"/>
    </source>
</evidence>
<dbReference type="PANTHER" id="PTHR21131">
    <property type="entry name" value="SERINE-TYPE ENDOPEPTIDASE INHIBITOR"/>
    <property type="match status" value="1"/>
</dbReference>
<dbReference type="RefSeq" id="WP_378228982.1">
    <property type="nucleotide sequence ID" value="NZ_JBHSLL010000025.1"/>
</dbReference>
<feature type="domain" description="Kazal-like" evidence="3">
    <location>
        <begin position="31"/>
        <end position="84"/>
    </location>
</feature>
<dbReference type="InterPro" id="IPR002350">
    <property type="entry name" value="Kazal_dom"/>
</dbReference>
<dbReference type="GO" id="GO:0004867">
    <property type="term" value="F:serine-type endopeptidase inhibitor activity"/>
    <property type="evidence" value="ECO:0007669"/>
    <property type="project" value="UniProtKB-KW"/>
</dbReference>
<organism evidence="4 5">
    <name type="scientific">Aquamicrobium segne</name>
    <dbReference type="NCBI Taxonomy" id="469547"/>
    <lineage>
        <taxon>Bacteria</taxon>
        <taxon>Pseudomonadati</taxon>
        <taxon>Pseudomonadota</taxon>
        <taxon>Alphaproteobacteria</taxon>
        <taxon>Hyphomicrobiales</taxon>
        <taxon>Phyllobacteriaceae</taxon>
        <taxon>Aquamicrobium</taxon>
    </lineage>
</organism>
<dbReference type="InterPro" id="IPR036058">
    <property type="entry name" value="Kazal_dom_sf"/>
</dbReference>
<dbReference type="InterPro" id="IPR053265">
    <property type="entry name" value="Serpin"/>
</dbReference>